<gene>
    <name evidence="8" type="primary">MXR1</name>
    <name evidence="8" type="ORF">HK097_004970</name>
</gene>
<evidence type="ECO:0000259" key="7">
    <source>
        <dbReference type="Pfam" id="PF01625"/>
    </source>
</evidence>
<dbReference type="GO" id="GO:0008113">
    <property type="term" value="F:peptide-methionine (S)-S-oxide reductase activity"/>
    <property type="evidence" value="ECO:0007669"/>
    <property type="project" value="UniProtKB-EC"/>
</dbReference>
<proteinExistence type="inferred from homology"/>
<name>A0AAD5WWF7_9FUNG</name>
<dbReference type="AlphaFoldDB" id="A0AAD5WWF7"/>
<comment type="catalytic activity">
    <reaction evidence="5">
        <text>L-methionyl-[protein] + [thioredoxin]-disulfide + H2O = L-methionyl-(S)-S-oxide-[protein] + [thioredoxin]-dithiol</text>
        <dbReference type="Rhea" id="RHEA:14217"/>
        <dbReference type="Rhea" id="RHEA-COMP:10698"/>
        <dbReference type="Rhea" id="RHEA-COMP:10700"/>
        <dbReference type="Rhea" id="RHEA-COMP:12313"/>
        <dbReference type="Rhea" id="RHEA-COMP:12315"/>
        <dbReference type="ChEBI" id="CHEBI:15377"/>
        <dbReference type="ChEBI" id="CHEBI:16044"/>
        <dbReference type="ChEBI" id="CHEBI:29950"/>
        <dbReference type="ChEBI" id="CHEBI:44120"/>
        <dbReference type="ChEBI" id="CHEBI:50058"/>
        <dbReference type="EC" id="1.8.4.11"/>
    </reaction>
</comment>
<comment type="caution">
    <text evidence="8">The sequence shown here is derived from an EMBL/GenBank/DDBJ whole genome shotgun (WGS) entry which is preliminary data.</text>
</comment>
<dbReference type="NCBIfam" id="TIGR00401">
    <property type="entry name" value="msrA"/>
    <property type="match status" value="1"/>
</dbReference>
<keyword evidence="3" id="KW-0560">Oxidoreductase</keyword>
<evidence type="ECO:0000256" key="4">
    <source>
        <dbReference type="ARBA" id="ARBA00030643"/>
    </source>
</evidence>
<evidence type="ECO:0000256" key="1">
    <source>
        <dbReference type="ARBA" id="ARBA00005591"/>
    </source>
</evidence>
<organism evidence="8 9">
    <name type="scientific">Rhizophlyctis rosea</name>
    <dbReference type="NCBI Taxonomy" id="64517"/>
    <lineage>
        <taxon>Eukaryota</taxon>
        <taxon>Fungi</taxon>
        <taxon>Fungi incertae sedis</taxon>
        <taxon>Chytridiomycota</taxon>
        <taxon>Chytridiomycota incertae sedis</taxon>
        <taxon>Chytridiomycetes</taxon>
        <taxon>Rhizophlyctidales</taxon>
        <taxon>Rhizophlyctidaceae</taxon>
        <taxon>Rhizophlyctis</taxon>
    </lineage>
</organism>
<evidence type="ECO:0000256" key="3">
    <source>
        <dbReference type="ARBA" id="ARBA00023002"/>
    </source>
</evidence>
<dbReference type="InterPro" id="IPR036509">
    <property type="entry name" value="Met_Sox_Rdtase_MsrA_sf"/>
</dbReference>
<feature type="domain" description="Peptide methionine sulphoxide reductase MsrA" evidence="7">
    <location>
        <begin position="7"/>
        <end position="159"/>
    </location>
</feature>
<reference evidence="8" key="1">
    <citation type="submission" date="2020-05" db="EMBL/GenBank/DDBJ databases">
        <title>Phylogenomic resolution of chytrid fungi.</title>
        <authorList>
            <person name="Stajich J.E."/>
            <person name="Amses K."/>
            <person name="Simmons R."/>
            <person name="Seto K."/>
            <person name="Myers J."/>
            <person name="Bonds A."/>
            <person name="Quandt C.A."/>
            <person name="Barry K."/>
            <person name="Liu P."/>
            <person name="Grigoriev I."/>
            <person name="Longcore J.E."/>
            <person name="James T.Y."/>
        </authorList>
    </citation>
    <scope>NUCLEOTIDE SEQUENCE</scope>
    <source>
        <strain evidence="8">JEL0318</strain>
    </source>
</reference>
<evidence type="ECO:0000256" key="6">
    <source>
        <dbReference type="ARBA" id="ARBA00048782"/>
    </source>
</evidence>
<evidence type="ECO:0000256" key="2">
    <source>
        <dbReference type="ARBA" id="ARBA00012502"/>
    </source>
</evidence>
<dbReference type="PANTHER" id="PTHR43774">
    <property type="entry name" value="PEPTIDE METHIONINE SULFOXIDE REDUCTASE"/>
    <property type="match status" value="1"/>
</dbReference>
<dbReference type="Gene3D" id="3.30.1060.10">
    <property type="entry name" value="Peptide methionine sulphoxide reductase MsrA"/>
    <property type="match status" value="1"/>
</dbReference>
<dbReference type="Pfam" id="PF01625">
    <property type="entry name" value="PMSR"/>
    <property type="match status" value="1"/>
</dbReference>
<comment type="similarity">
    <text evidence="1">Belongs to the MsrA Met sulfoxide reductase family.</text>
</comment>
<sequence>MSQTELATFGAGCFWGVEKSFKKKFGQKLKRAQVGYAGGHSENPSYRQVCSGSTGHAEALQVEYDPKELDFPTLVDFFYRSHDPTTKDRQGNDRGTQYRSAIFYHNDEQKKLAEEITEKVRPHFGKAGIATTIEPIGKFWTGEDYHQAYLDKNPHGYECATHFERSWDQIDQLYGPGLKAYFNRAINSVF</sequence>
<dbReference type="PANTHER" id="PTHR43774:SF1">
    <property type="entry name" value="PEPTIDE METHIONINE SULFOXIDE REDUCTASE MSRA 2"/>
    <property type="match status" value="1"/>
</dbReference>
<dbReference type="SUPFAM" id="SSF55068">
    <property type="entry name" value="Peptide methionine sulfoxide reductase"/>
    <property type="match status" value="1"/>
</dbReference>
<dbReference type="InterPro" id="IPR002569">
    <property type="entry name" value="Met_Sox_Rdtase_MsrA_dom"/>
</dbReference>
<dbReference type="EMBL" id="JADGJD010002341">
    <property type="protein sequence ID" value="KAJ3033118.1"/>
    <property type="molecule type" value="Genomic_DNA"/>
</dbReference>
<accession>A0AAD5WWF7</accession>
<keyword evidence="9" id="KW-1185">Reference proteome</keyword>
<dbReference type="HAMAP" id="MF_01401">
    <property type="entry name" value="MsrA"/>
    <property type="match status" value="1"/>
</dbReference>
<dbReference type="EC" id="1.8.4.11" evidence="2"/>
<evidence type="ECO:0000313" key="9">
    <source>
        <dbReference type="Proteomes" id="UP001212841"/>
    </source>
</evidence>
<dbReference type="FunFam" id="3.30.1060.10:FF:000006">
    <property type="entry name" value="Peptide methionine sulfoxide reductase"/>
    <property type="match status" value="1"/>
</dbReference>
<dbReference type="Proteomes" id="UP001212841">
    <property type="component" value="Unassembled WGS sequence"/>
</dbReference>
<dbReference type="GO" id="GO:0034599">
    <property type="term" value="P:cellular response to oxidative stress"/>
    <property type="evidence" value="ECO:0007669"/>
    <property type="project" value="UniProtKB-ARBA"/>
</dbReference>
<comment type="catalytic activity">
    <reaction evidence="6">
        <text>[thioredoxin]-disulfide + L-methionine + H2O = L-methionine (S)-S-oxide + [thioredoxin]-dithiol</text>
        <dbReference type="Rhea" id="RHEA:19993"/>
        <dbReference type="Rhea" id="RHEA-COMP:10698"/>
        <dbReference type="Rhea" id="RHEA-COMP:10700"/>
        <dbReference type="ChEBI" id="CHEBI:15377"/>
        <dbReference type="ChEBI" id="CHEBI:29950"/>
        <dbReference type="ChEBI" id="CHEBI:50058"/>
        <dbReference type="ChEBI" id="CHEBI:57844"/>
        <dbReference type="ChEBI" id="CHEBI:58772"/>
        <dbReference type="EC" id="1.8.4.11"/>
    </reaction>
</comment>
<evidence type="ECO:0000256" key="5">
    <source>
        <dbReference type="ARBA" id="ARBA00047806"/>
    </source>
</evidence>
<protein>
    <recommendedName>
        <fullName evidence="2">peptide-methionine (S)-S-oxide reductase</fullName>
        <ecNumber evidence="2">1.8.4.11</ecNumber>
    </recommendedName>
    <alternativeName>
        <fullName evidence="4">Peptide-methionine (S)-S-oxide reductase</fullName>
    </alternativeName>
</protein>
<evidence type="ECO:0000313" key="8">
    <source>
        <dbReference type="EMBL" id="KAJ3033118.1"/>
    </source>
</evidence>